<dbReference type="OrthoDB" id="5295702at2"/>
<protein>
    <submittedName>
        <fullName evidence="4">GDP-6-deoxy-D-lyxo-4-hexulose reductase</fullName>
    </submittedName>
</protein>
<dbReference type="Proteomes" id="UP000321230">
    <property type="component" value="Unassembled WGS sequence"/>
</dbReference>
<evidence type="ECO:0000256" key="2">
    <source>
        <dbReference type="ARBA" id="ARBA00007637"/>
    </source>
</evidence>
<dbReference type="AlphaFoldDB" id="A0A511B206"/>
<keyword evidence="5" id="KW-1185">Reference proteome</keyword>
<evidence type="ECO:0000256" key="1">
    <source>
        <dbReference type="ARBA" id="ARBA00005125"/>
    </source>
</evidence>
<gene>
    <name evidence="4" type="ORF">GWA01_15920</name>
</gene>
<feature type="domain" description="NAD-dependent epimerase/dehydratase" evidence="3">
    <location>
        <begin position="3"/>
        <end position="225"/>
    </location>
</feature>
<sequence length="302" mass="32909">MRVLVTGFRGFVGHHLRLRLAARAPQSAFIEAPFDVTDRDAVDTVIGNVRPDACIHLAGISDPEKIAADTRRNWSVNLDGALNIGESLLKHVPHARMVFASTSEVYGASFHAESPLTEHASLAPLNPYAASKAAADMALGVLARDGLQVVRFRPFNHTGTGQEPFRVVAAFARQVARVEAGLQRPVIEVGNLEGQRDFMDVQDVCDAYIDAIAPQIGLQPGTILNLCSGSLRSVRSVLTDFLEISGVSAAVHEDPARVRLLDVAVTRGDASQAHRLLGWEPRVPWSRTLHDVLNDWRNRVRA</sequence>
<dbReference type="Pfam" id="PF01370">
    <property type="entry name" value="Epimerase"/>
    <property type="match status" value="1"/>
</dbReference>
<dbReference type="InterPro" id="IPR001509">
    <property type="entry name" value="Epimerase_deHydtase"/>
</dbReference>
<dbReference type="EMBL" id="BJUZ01000002">
    <property type="protein sequence ID" value="GEK93822.1"/>
    <property type="molecule type" value="Genomic_DNA"/>
</dbReference>
<dbReference type="SUPFAM" id="SSF51735">
    <property type="entry name" value="NAD(P)-binding Rossmann-fold domains"/>
    <property type="match status" value="1"/>
</dbReference>
<evidence type="ECO:0000313" key="5">
    <source>
        <dbReference type="Proteomes" id="UP000321230"/>
    </source>
</evidence>
<name>A0A511B206_9PROT</name>
<dbReference type="PANTHER" id="PTHR43000">
    <property type="entry name" value="DTDP-D-GLUCOSE 4,6-DEHYDRATASE-RELATED"/>
    <property type="match status" value="1"/>
</dbReference>
<evidence type="ECO:0000313" key="4">
    <source>
        <dbReference type="EMBL" id="GEK93822.1"/>
    </source>
</evidence>
<dbReference type="Gene3D" id="3.90.25.10">
    <property type="entry name" value="UDP-galactose 4-epimerase, domain 1"/>
    <property type="match status" value="1"/>
</dbReference>
<dbReference type="InterPro" id="IPR036291">
    <property type="entry name" value="NAD(P)-bd_dom_sf"/>
</dbReference>
<comment type="pathway">
    <text evidence="1">Bacterial outer membrane biogenesis; LPS O-antigen biosynthesis.</text>
</comment>
<comment type="similarity">
    <text evidence="2">Belongs to the NAD(P)-dependent epimerase/dehydratase family.</text>
</comment>
<comment type="caution">
    <text evidence="4">The sequence shown here is derived from an EMBL/GenBank/DDBJ whole genome shotgun (WGS) entry which is preliminary data.</text>
</comment>
<dbReference type="Gene3D" id="3.40.50.720">
    <property type="entry name" value="NAD(P)-binding Rossmann-like Domain"/>
    <property type="match status" value="1"/>
</dbReference>
<reference evidence="4 5" key="1">
    <citation type="submission" date="2019-07" db="EMBL/GenBank/DDBJ databases">
        <title>Whole genome shotgun sequence of Gluconobacter wancherniae NBRC 103581.</title>
        <authorList>
            <person name="Hosoyama A."/>
            <person name="Uohara A."/>
            <person name="Ohji S."/>
            <person name="Ichikawa N."/>
        </authorList>
    </citation>
    <scope>NUCLEOTIDE SEQUENCE [LARGE SCALE GENOMIC DNA]</scope>
    <source>
        <strain evidence="4 5">NBRC 103581</strain>
    </source>
</reference>
<accession>A0A511B206</accession>
<organism evidence="4 5">
    <name type="scientific">Gluconobacter wancherniae NBRC 103581</name>
    <dbReference type="NCBI Taxonomy" id="656744"/>
    <lineage>
        <taxon>Bacteria</taxon>
        <taxon>Pseudomonadati</taxon>
        <taxon>Pseudomonadota</taxon>
        <taxon>Alphaproteobacteria</taxon>
        <taxon>Acetobacterales</taxon>
        <taxon>Acetobacteraceae</taxon>
        <taxon>Gluconobacter</taxon>
    </lineage>
</organism>
<evidence type="ECO:0000259" key="3">
    <source>
        <dbReference type="Pfam" id="PF01370"/>
    </source>
</evidence>
<proteinExistence type="inferred from homology"/>